<feature type="transmembrane region" description="Helical" evidence="1">
    <location>
        <begin position="76"/>
        <end position="93"/>
    </location>
</feature>
<dbReference type="AlphaFoldDB" id="A0A2X2SKT9"/>
<dbReference type="Proteomes" id="UP000250169">
    <property type="component" value="Unassembled WGS sequence"/>
</dbReference>
<keyword evidence="1" id="KW-1133">Transmembrane helix</keyword>
<organism evidence="2 3">
    <name type="scientific">Capnocytophaga ochracea</name>
    <dbReference type="NCBI Taxonomy" id="1018"/>
    <lineage>
        <taxon>Bacteria</taxon>
        <taxon>Pseudomonadati</taxon>
        <taxon>Bacteroidota</taxon>
        <taxon>Flavobacteriia</taxon>
        <taxon>Flavobacteriales</taxon>
        <taxon>Flavobacteriaceae</taxon>
        <taxon>Capnocytophaga</taxon>
    </lineage>
</organism>
<protein>
    <submittedName>
        <fullName evidence="2">Uncharacterized protein</fullName>
    </submittedName>
</protein>
<dbReference type="RefSeq" id="WP_111972055.1">
    <property type="nucleotide sequence ID" value="NZ_UAVS01000001.1"/>
</dbReference>
<name>A0A2X2SKT9_CAPOC</name>
<evidence type="ECO:0000313" key="2">
    <source>
        <dbReference type="EMBL" id="SQA93028.1"/>
    </source>
</evidence>
<evidence type="ECO:0000313" key="3">
    <source>
        <dbReference type="Proteomes" id="UP000250169"/>
    </source>
</evidence>
<sequence>MVLKRSFFPLCNITVAINGEKVKLSPAKKVVIPLKEAKSYCIEVTMPLLFKKNHKTVSLLSENTVINIKSRLSDKYYLLAGGFTLIVCFLLFFGKIPTLFFSLVLLLYIIPISYYSFVKTDRYFVIEIN</sequence>
<evidence type="ECO:0000256" key="1">
    <source>
        <dbReference type="SAM" id="Phobius"/>
    </source>
</evidence>
<accession>A0A2X2SKT9</accession>
<keyword evidence="1" id="KW-0472">Membrane</keyword>
<gene>
    <name evidence="2" type="ORF">NCTC11545_00391</name>
</gene>
<dbReference type="EMBL" id="UAVS01000001">
    <property type="protein sequence ID" value="SQA93028.1"/>
    <property type="molecule type" value="Genomic_DNA"/>
</dbReference>
<keyword evidence="1" id="KW-0812">Transmembrane</keyword>
<feature type="transmembrane region" description="Helical" evidence="1">
    <location>
        <begin position="99"/>
        <end position="118"/>
    </location>
</feature>
<reference evidence="2 3" key="1">
    <citation type="submission" date="2018-06" db="EMBL/GenBank/DDBJ databases">
        <authorList>
            <consortium name="Pathogen Informatics"/>
            <person name="Doyle S."/>
        </authorList>
    </citation>
    <scope>NUCLEOTIDE SEQUENCE [LARGE SCALE GENOMIC DNA]</scope>
    <source>
        <strain evidence="2 3">NCTC11545</strain>
    </source>
</reference>
<proteinExistence type="predicted"/>